<evidence type="ECO:0000313" key="14">
    <source>
        <dbReference type="EMBL" id="PKU85541.1"/>
    </source>
</evidence>
<feature type="compositionally biased region" description="Basic and acidic residues" evidence="10">
    <location>
        <begin position="1"/>
        <end position="13"/>
    </location>
</feature>
<dbReference type="SUPFAM" id="SSF53098">
    <property type="entry name" value="Ribonuclease H-like"/>
    <property type="match status" value="1"/>
</dbReference>
<name>A0A2I0XC99_9ASPA</name>
<dbReference type="PANTHER" id="PTHR46481">
    <property type="entry name" value="ZINC FINGER BED DOMAIN-CONTAINING PROTEIN 4"/>
    <property type="match status" value="1"/>
</dbReference>
<dbReference type="AlphaFoldDB" id="A0A2I0XC99"/>
<dbReference type="SMART" id="SM00614">
    <property type="entry name" value="ZnF_BED"/>
    <property type="match status" value="1"/>
</dbReference>
<accession>A0A2I0XC99</accession>
<keyword evidence="6" id="KW-0805">Transcription regulation</keyword>
<reference evidence="14 15" key="2">
    <citation type="journal article" date="2017" name="Nature">
        <title>The Apostasia genome and the evolution of orchids.</title>
        <authorList>
            <person name="Zhang G.Q."/>
            <person name="Liu K.W."/>
            <person name="Li Z."/>
            <person name="Lohaus R."/>
            <person name="Hsiao Y.Y."/>
            <person name="Niu S.C."/>
            <person name="Wang J.Y."/>
            <person name="Lin Y.C."/>
            <person name="Xu Q."/>
            <person name="Chen L.J."/>
            <person name="Yoshida K."/>
            <person name="Fujiwara S."/>
            <person name="Wang Z.W."/>
            <person name="Zhang Y.Q."/>
            <person name="Mitsuda N."/>
            <person name="Wang M."/>
            <person name="Liu G.H."/>
            <person name="Pecoraro L."/>
            <person name="Huang H.X."/>
            <person name="Xiao X.J."/>
            <person name="Lin M."/>
            <person name="Wu X.Y."/>
            <person name="Wu W.L."/>
            <person name="Chen Y.Y."/>
            <person name="Chang S.B."/>
            <person name="Sakamoto S."/>
            <person name="Ohme-Takagi M."/>
            <person name="Yagi M."/>
            <person name="Zeng S.J."/>
            <person name="Shen C.Y."/>
            <person name="Yeh C.M."/>
            <person name="Luo Y.B."/>
            <person name="Tsai W.C."/>
            <person name="Van de Peer Y."/>
            <person name="Liu Z.J."/>
        </authorList>
    </citation>
    <scope>NUCLEOTIDE SEQUENCE [LARGE SCALE GENOMIC DNA]</scope>
    <source>
        <tissue evidence="14">The whole plant</tissue>
    </source>
</reference>
<keyword evidence="3" id="KW-0479">Metal-binding</keyword>
<keyword evidence="7" id="KW-0238">DNA-binding</keyword>
<evidence type="ECO:0000256" key="3">
    <source>
        <dbReference type="ARBA" id="ARBA00022723"/>
    </source>
</evidence>
<evidence type="ECO:0000259" key="11">
    <source>
        <dbReference type="Pfam" id="PF02892"/>
    </source>
</evidence>
<feature type="region of interest" description="Disordered" evidence="10">
    <location>
        <begin position="1"/>
        <end position="23"/>
    </location>
</feature>
<reference evidence="14 15" key="1">
    <citation type="journal article" date="2016" name="Sci. Rep.">
        <title>The Dendrobium catenatum Lindl. genome sequence provides insights into polysaccharide synthase, floral development and adaptive evolution.</title>
        <authorList>
            <person name="Zhang G.Q."/>
            <person name="Xu Q."/>
            <person name="Bian C."/>
            <person name="Tsai W.C."/>
            <person name="Yeh C.M."/>
            <person name="Liu K.W."/>
            <person name="Yoshida K."/>
            <person name="Zhang L.S."/>
            <person name="Chang S.B."/>
            <person name="Chen F."/>
            <person name="Shi Y."/>
            <person name="Su Y.Y."/>
            <person name="Zhang Y.Q."/>
            <person name="Chen L.J."/>
            <person name="Yin Y."/>
            <person name="Lin M."/>
            <person name="Huang H."/>
            <person name="Deng H."/>
            <person name="Wang Z.W."/>
            <person name="Zhu S.L."/>
            <person name="Zhao X."/>
            <person name="Deng C."/>
            <person name="Niu S.C."/>
            <person name="Huang J."/>
            <person name="Wang M."/>
            <person name="Liu G.H."/>
            <person name="Yang H.J."/>
            <person name="Xiao X.J."/>
            <person name="Hsiao Y.Y."/>
            <person name="Wu W.L."/>
            <person name="Chen Y.Y."/>
            <person name="Mitsuda N."/>
            <person name="Ohme-Takagi M."/>
            <person name="Luo Y.B."/>
            <person name="Van de Peer Y."/>
            <person name="Liu Z.J."/>
        </authorList>
    </citation>
    <scope>NUCLEOTIDE SEQUENCE [LARGE SCALE GENOMIC DNA]</scope>
    <source>
        <tissue evidence="14">The whole plant</tissue>
    </source>
</reference>
<dbReference type="InterPro" id="IPR008906">
    <property type="entry name" value="HATC_C_dom"/>
</dbReference>
<dbReference type="Pfam" id="PF02892">
    <property type="entry name" value="zf-BED"/>
    <property type="match status" value="1"/>
</dbReference>
<dbReference type="GO" id="GO:0046983">
    <property type="term" value="F:protein dimerization activity"/>
    <property type="evidence" value="ECO:0007669"/>
    <property type="project" value="InterPro"/>
</dbReference>
<dbReference type="InterPro" id="IPR052035">
    <property type="entry name" value="ZnF_BED_domain_contain"/>
</dbReference>
<dbReference type="InterPro" id="IPR036236">
    <property type="entry name" value="Znf_C2H2_sf"/>
</dbReference>
<keyword evidence="5" id="KW-0862">Zinc</keyword>
<dbReference type="SUPFAM" id="SSF57667">
    <property type="entry name" value="beta-beta-alpha zinc fingers"/>
    <property type="match status" value="1"/>
</dbReference>
<dbReference type="GO" id="GO:0008270">
    <property type="term" value="F:zinc ion binding"/>
    <property type="evidence" value="ECO:0007669"/>
    <property type="project" value="UniProtKB-KW"/>
</dbReference>
<evidence type="ECO:0000313" key="15">
    <source>
        <dbReference type="Proteomes" id="UP000233837"/>
    </source>
</evidence>
<dbReference type="PANTHER" id="PTHR46481:SF6">
    <property type="entry name" value="ZINC FINGER BED DOMAIN-CONTAINING PROTEIN RICESLEEPER 2-LIKE"/>
    <property type="match status" value="1"/>
</dbReference>
<organism evidence="14 15">
    <name type="scientific">Dendrobium catenatum</name>
    <dbReference type="NCBI Taxonomy" id="906689"/>
    <lineage>
        <taxon>Eukaryota</taxon>
        <taxon>Viridiplantae</taxon>
        <taxon>Streptophyta</taxon>
        <taxon>Embryophyta</taxon>
        <taxon>Tracheophyta</taxon>
        <taxon>Spermatophyta</taxon>
        <taxon>Magnoliopsida</taxon>
        <taxon>Liliopsida</taxon>
        <taxon>Asparagales</taxon>
        <taxon>Orchidaceae</taxon>
        <taxon>Epidendroideae</taxon>
        <taxon>Malaxideae</taxon>
        <taxon>Dendrobiinae</taxon>
        <taxon>Dendrobium</taxon>
    </lineage>
</organism>
<keyword evidence="8" id="KW-0804">Transcription</keyword>
<protein>
    <submittedName>
        <fullName evidence="14">AC transposase</fullName>
    </submittedName>
</protein>
<evidence type="ECO:0000256" key="1">
    <source>
        <dbReference type="ARBA" id="ARBA00004123"/>
    </source>
</evidence>
<keyword evidence="4" id="KW-0863">Zinc-finger</keyword>
<comment type="subcellular location">
    <subcellularLocation>
        <location evidence="1">Nucleus</location>
    </subcellularLocation>
</comment>
<evidence type="ECO:0000256" key="8">
    <source>
        <dbReference type="ARBA" id="ARBA00023163"/>
    </source>
</evidence>
<evidence type="ECO:0000256" key="6">
    <source>
        <dbReference type="ARBA" id="ARBA00023015"/>
    </source>
</evidence>
<feature type="domain" description="hAT-like transposase RNase-H fold" evidence="13">
    <location>
        <begin position="438"/>
        <end position="537"/>
    </location>
</feature>
<dbReference type="GO" id="GO:0005634">
    <property type="term" value="C:nucleus"/>
    <property type="evidence" value="ECO:0007669"/>
    <property type="project" value="UniProtKB-SubCell"/>
</dbReference>
<evidence type="ECO:0000256" key="5">
    <source>
        <dbReference type="ARBA" id="ARBA00022833"/>
    </source>
</evidence>
<evidence type="ECO:0000259" key="12">
    <source>
        <dbReference type="Pfam" id="PF05699"/>
    </source>
</evidence>
<keyword evidence="15" id="KW-1185">Reference proteome</keyword>
<comment type="subunit">
    <text evidence="2">Homodimer.</text>
</comment>
<dbReference type="InterPro" id="IPR012337">
    <property type="entry name" value="RNaseH-like_sf"/>
</dbReference>
<evidence type="ECO:0000256" key="2">
    <source>
        <dbReference type="ARBA" id="ARBA00011738"/>
    </source>
</evidence>
<feature type="domain" description="BED-type" evidence="11">
    <location>
        <begin position="70"/>
        <end position="116"/>
    </location>
</feature>
<evidence type="ECO:0000256" key="9">
    <source>
        <dbReference type="ARBA" id="ARBA00023242"/>
    </source>
</evidence>
<evidence type="ECO:0000256" key="4">
    <source>
        <dbReference type="ARBA" id="ARBA00022771"/>
    </source>
</evidence>
<evidence type="ECO:0000256" key="10">
    <source>
        <dbReference type="SAM" id="MobiDB-lite"/>
    </source>
</evidence>
<evidence type="ECO:0000256" key="7">
    <source>
        <dbReference type="ARBA" id="ARBA00023125"/>
    </source>
</evidence>
<gene>
    <name evidence="14" type="ORF">MA16_Dca003281</name>
</gene>
<dbReference type="InterPro" id="IPR003656">
    <property type="entry name" value="Znf_BED"/>
</dbReference>
<keyword evidence="9" id="KW-0539">Nucleus</keyword>
<sequence length="726" mass="83263">MNARKFDQLESHQKGKAKKMGDQTDLNSIEQDAFYVINDTAIEGNDVEIATEISVAPKKSSTKRNRRLTSAVWGYFELLPPGKDGRQRCKCRNCGTSYLYDSKFGTGNMKRHLKTCWKREARDVGQLLLRQYDTTPCSTPKFDHEKFKEILMEAIMLHDLPLQIVEWVGFRDLLLYLCPDLQLGTRNTMGDDCITMYRREKAKVRAILRATSNRISLTYDLWSSLNTDDYICLTAYFIDNNWNLQKKVLNFCLVPPHDETSLAQKLQDFLVDWGIDSKVSTITVTSALTNSFSVELLKSQLNSSKGSLWDSDYICLQCCAHTIDLIAQEGLKEIAVSLHKIRESIKYIKGSETIEQKFFECVTRSSLDDKIGLRQDVPTWWSSTFIMLDNALSYREAFMLLDISDINYKDCPSKSEWDNLEKIGKLLAVFYDIHCVFSNTKHPTANLYFPAIFSAYLTLKEEMGSEDECLRALAAYMLSLLEKYWSSFNMILAIAVILDPRYKFSFVEWCYKKLYGDGGALNSMNVKEKLYSLFSMYASPPKLHPGTKTGIVANNRSNKGSFSAPERPFSRATDDFFKEFDSLASEDIVLQKSQLELYLDDPRIDRKTGLDILSYWKSNQFKYPEVAAMARDILGIPFSTVTVESAFDESDRVLDRYQSALNSDILEAFICTRDWLCGDNDTTKQMLEELTKNIFQLNVNDKVKLPGCSMPEVKGTAKWPRWGLRY</sequence>
<dbReference type="GO" id="GO:0003677">
    <property type="term" value="F:DNA binding"/>
    <property type="evidence" value="ECO:0007669"/>
    <property type="project" value="UniProtKB-KW"/>
</dbReference>
<feature type="domain" description="HAT C-terminal dimerisation" evidence="12">
    <location>
        <begin position="595"/>
        <end position="676"/>
    </location>
</feature>
<dbReference type="Pfam" id="PF14372">
    <property type="entry name" value="hAT-like_RNase-H"/>
    <property type="match status" value="1"/>
</dbReference>
<dbReference type="EMBL" id="KZ501977">
    <property type="protein sequence ID" value="PKU85541.1"/>
    <property type="molecule type" value="Genomic_DNA"/>
</dbReference>
<dbReference type="Proteomes" id="UP000233837">
    <property type="component" value="Unassembled WGS sequence"/>
</dbReference>
<dbReference type="InterPro" id="IPR025525">
    <property type="entry name" value="hAT-like_transposase_RNase-H"/>
</dbReference>
<dbReference type="Pfam" id="PF05699">
    <property type="entry name" value="Dimer_Tnp_hAT"/>
    <property type="match status" value="1"/>
</dbReference>
<proteinExistence type="predicted"/>
<evidence type="ECO:0000259" key="13">
    <source>
        <dbReference type="Pfam" id="PF14372"/>
    </source>
</evidence>